<dbReference type="InterPro" id="IPR010323">
    <property type="entry name" value="DUF924"/>
</dbReference>
<dbReference type="InterPro" id="IPR011990">
    <property type="entry name" value="TPR-like_helical_dom_sf"/>
</dbReference>
<gene>
    <name evidence="1" type="ORF">RPE78_04065</name>
</gene>
<dbReference type="SUPFAM" id="SSF48452">
    <property type="entry name" value="TPR-like"/>
    <property type="match status" value="1"/>
</dbReference>
<protein>
    <submittedName>
        <fullName evidence="1">DUF924 family protein</fullName>
    </submittedName>
</protein>
<dbReference type="Pfam" id="PF06041">
    <property type="entry name" value="DUF924"/>
    <property type="match status" value="1"/>
</dbReference>
<accession>A0ABZ1E092</accession>
<keyword evidence="2" id="KW-1185">Reference proteome</keyword>
<dbReference type="Gene3D" id="1.25.40.10">
    <property type="entry name" value="Tetratricopeptide repeat domain"/>
    <property type="match status" value="1"/>
</dbReference>
<dbReference type="Gene3D" id="1.20.58.320">
    <property type="entry name" value="TPR-like"/>
    <property type="match status" value="1"/>
</dbReference>
<dbReference type="RefSeq" id="WP_406721289.1">
    <property type="nucleotide sequence ID" value="NZ_CP135443.1"/>
</dbReference>
<name>A0ABZ1E092_9RHOB</name>
<dbReference type="PANTHER" id="PTHR23004:SF7">
    <property type="entry name" value="DUF924-DOMAIN-CONTAINING PROTEIN"/>
    <property type="match status" value="1"/>
</dbReference>
<dbReference type="EMBL" id="CP135443">
    <property type="protein sequence ID" value="WRY34475.1"/>
    <property type="molecule type" value="Genomic_DNA"/>
</dbReference>
<evidence type="ECO:0000313" key="2">
    <source>
        <dbReference type="Proteomes" id="UP001623290"/>
    </source>
</evidence>
<proteinExistence type="predicted"/>
<reference evidence="1 2" key="1">
    <citation type="submission" date="2023-09" db="EMBL/GenBank/DDBJ databases">
        <title>Thioclava shenzhenensis sp. nov., a multidrug resistant bacteria-antagonizing species isolated from coastal seawater.</title>
        <authorList>
            <person name="Long M."/>
        </authorList>
    </citation>
    <scope>NUCLEOTIDE SEQUENCE [LARGE SCALE GENOMIC DNA]</scope>
    <source>
        <strain evidence="1 2">FTW29</strain>
    </source>
</reference>
<evidence type="ECO:0000313" key="1">
    <source>
        <dbReference type="EMBL" id="WRY34475.1"/>
    </source>
</evidence>
<sequence length="185" mass="20573">MAPSRAQDVLEFWFAPENREKWFVKDERFDGEIRDRFSALQADAAQGALADWQQAAQSALALVILLDQFPRNMFRGTGHAFASDAKARAVADAALAQGFDAAVAREVDPAAAAFFYLPFMHSEELADQDRALALYTAAQNAEGQRFAEAHRDIIARFGRFPHRNAALKRESTKPELAFLETHAGF</sequence>
<dbReference type="Proteomes" id="UP001623290">
    <property type="component" value="Chromosome"/>
</dbReference>
<organism evidence="1 2">
    <name type="scientific">Thioclava litoralis</name>
    <dbReference type="NCBI Taxonomy" id="3076557"/>
    <lineage>
        <taxon>Bacteria</taxon>
        <taxon>Pseudomonadati</taxon>
        <taxon>Pseudomonadota</taxon>
        <taxon>Alphaproteobacteria</taxon>
        <taxon>Rhodobacterales</taxon>
        <taxon>Paracoccaceae</taxon>
        <taxon>Thioclava</taxon>
    </lineage>
</organism>
<dbReference type="PANTHER" id="PTHR23004">
    <property type="entry name" value="DOUBLECORTIN DOMAIN CONTAINING 2"/>
    <property type="match status" value="1"/>
</dbReference>